<dbReference type="Pfam" id="PF00296">
    <property type="entry name" value="Bac_luciferase"/>
    <property type="match status" value="1"/>
</dbReference>
<keyword evidence="4" id="KW-1185">Reference proteome</keyword>
<dbReference type="Proteomes" id="UP000054771">
    <property type="component" value="Unassembled WGS sequence"/>
</dbReference>
<name>A0A0U5CBQ0_ASPCI</name>
<keyword evidence="3" id="KW-0560">Oxidoreductase</keyword>
<dbReference type="PANTHER" id="PTHR30011">
    <property type="entry name" value="ALKANESULFONATE MONOOXYGENASE-RELATED"/>
    <property type="match status" value="1"/>
</dbReference>
<dbReference type="OrthoDB" id="8922241at2759"/>
<dbReference type="GO" id="GO:0016705">
    <property type="term" value="F:oxidoreductase activity, acting on paired donors, with incorporation or reduction of molecular oxygen"/>
    <property type="evidence" value="ECO:0007669"/>
    <property type="project" value="InterPro"/>
</dbReference>
<dbReference type="SUPFAM" id="SSF51679">
    <property type="entry name" value="Bacterial luciferase-like"/>
    <property type="match status" value="1"/>
</dbReference>
<evidence type="ECO:0000256" key="1">
    <source>
        <dbReference type="ARBA" id="ARBA00033748"/>
    </source>
</evidence>
<reference evidence="4" key="1">
    <citation type="journal article" date="2016" name="Genome Announc.">
        <title>Draft genome sequences of fungus Aspergillus calidoustus.</title>
        <authorList>
            <person name="Horn F."/>
            <person name="Linde J."/>
            <person name="Mattern D.J."/>
            <person name="Walther G."/>
            <person name="Guthke R."/>
            <person name="Scherlach K."/>
            <person name="Martin K."/>
            <person name="Brakhage A.A."/>
            <person name="Petzke L."/>
            <person name="Valiante V."/>
        </authorList>
    </citation>
    <scope>NUCLEOTIDE SEQUENCE [LARGE SCALE GENOMIC DNA]</scope>
    <source>
        <strain evidence="4">SF006504</strain>
    </source>
</reference>
<dbReference type="InterPro" id="IPR036661">
    <property type="entry name" value="Luciferase-like_sf"/>
</dbReference>
<dbReference type="OMA" id="DMFTVGH"/>
<evidence type="ECO:0000313" key="3">
    <source>
        <dbReference type="EMBL" id="CEL06874.1"/>
    </source>
</evidence>
<dbReference type="Gene3D" id="3.20.20.30">
    <property type="entry name" value="Luciferase-like domain"/>
    <property type="match status" value="1"/>
</dbReference>
<dbReference type="NCBIfam" id="TIGR03860">
    <property type="entry name" value="FMN_nitrolo"/>
    <property type="match status" value="1"/>
</dbReference>
<dbReference type="PIRSF" id="PIRSF000337">
    <property type="entry name" value="NTA_MOA"/>
    <property type="match status" value="1"/>
</dbReference>
<organism evidence="3 4">
    <name type="scientific">Aspergillus calidoustus</name>
    <dbReference type="NCBI Taxonomy" id="454130"/>
    <lineage>
        <taxon>Eukaryota</taxon>
        <taxon>Fungi</taxon>
        <taxon>Dikarya</taxon>
        <taxon>Ascomycota</taxon>
        <taxon>Pezizomycotina</taxon>
        <taxon>Eurotiomycetes</taxon>
        <taxon>Eurotiomycetidae</taxon>
        <taxon>Eurotiales</taxon>
        <taxon>Aspergillaceae</taxon>
        <taxon>Aspergillus</taxon>
        <taxon>Aspergillus subgen. Nidulantes</taxon>
    </lineage>
</organism>
<feature type="domain" description="Luciferase-like" evidence="2">
    <location>
        <begin position="37"/>
        <end position="315"/>
    </location>
</feature>
<evidence type="ECO:0000259" key="2">
    <source>
        <dbReference type="Pfam" id="PF00296"/>
    </source>
</evidence>
<dbReference type="InterPro" id="IPR016215">
    <property type="entry name" value="NTA_MOA"/>
</dbReference>
<dbReference type="InterPro" id="IPR011251">
    <property type="entry name" value="Luciferase-like_dom"/>
</dbReference>
<dbReference type="EMBL" id="CDMC01000008">
    <property type="protein sequence ID" value="CEL06874.1"/>
    <property type="molecule type" value="Genomic_DNA"/>
</dbReference>
<accession>A0A0U5CBQ0</accession>
<dbReference type="GO" id="GO:0004497">
    <property type="term" value="F:monooxygenase activity"/>
    <property type="evidence" value="ECO:0007669"/>
    <property type="project" value="UniProtKB-KW"/>
</dbReference>
<proteinExistence type="inferred from homology"/>
<dbReference type="PANTHER" id="PTHR30011:SF30">
    <property type="entry name" value="XENOBIOTIC COMPOUND MONOOXYGENASE, DSZA FAMILY (AFU_ORTHOLOGUE AFUA_6G01920)"/>
    <property type="match status" value="1"/>
</dbReference>
<dbReference type="AlphaFoldDB" id="A0A0U5CBQ0"/>
<dbReference type="STRING" id="454130.A0A0U5CBQ0"/>
<comment type="similarity">
    <text evidence="1">Belongs to the NtaA/SnaA/DszA monooxygenase family.</text>
</comment>
<dbReference type="InterPro" id="IPR051260">
    <property type="entry name" value="Diverse_substr_monoxygenases"/>
</dbReference>
<protein>
    <submittedName>
        <fullName evidence="3">Putative DszA family Xenobiotic compound monooxygenase</fullName>
    </submittedName>
</protein>
<sequence length="502" mass="55080">MALEQTPAPPSPSAGKKRIILNGFDMFTVGHLSFGQWRHPDDRSATKRRDLSYWTNLAQLLEKGDFTALFLADSFGLHDTYRGNGDTAVREGVQWPMGDPSIPVAAMAAVTKNLGFAITTSTSYEAPYVVAKRFSTLDHLTGGRFGWNIVTSWKASASRAVGLPLVEHDKRYEIADEYLTVLYKLWESSWSPSALVEDPISGVYTDPTQIRTVHHNSENFTLDAPHILDPSPQRTPFLFQAGTSPAGIAFGAKHAEGIFVSAPSPHILAPRVKAIREAAEKNERDPASLKVFAIFTPILGRTEEEARAKYEEALKFASAEGGLAFYSSNIGSYIPSSIHSTDCQCPGRKITFCVGVDLSKFPLDTEITPADIHIDARVHSSINTLSYHGADVPRWTPHNIGKAVSIGGNGPVAVGTAQKVADVMEEWIRVADLDGFNIGYVWTPGTFEDVVELLVPELRRRGVYAPKGESGTMRERVYGRGQRGVRDDHPASRFQYGVYKGD</sequence>
<gene>
    <name evidence="3" type="ORF">ASPCAL10045</name>
</gene>
<keyword evidence="3" id="KW-0503">Monooxygenase</keyword>
<evidence type="ECO:0000313" key="4">
    <source>
        <dbReference type="Proteomes" id="UP000054771"/>
    </source>
</evidence>